<evidence type="ECO:0000313" key="1">
    <source>
        <dbReference type="EMBL" id="GMH16079.1"/>
    </source>
</evidence>
<name>A0AAD3XTK1_NEPGR</name>
<organism evidence="1 2">
    <name type="scientific">Nepenthes gracilis</name>
    <name type="common">Slender pitcher plant</name>
    <dbReference type="NCBI Taxonomy" id="150966"/>
    <lineage>
        <taxon>Eukaryota</taxon>
        <taxon>Viridiplantae</taxon>
        <taxon>Streptophyta</taxon>
        <taxon>Embryophyta</taxon>
        <taxon>Tracheophyta</taxon>
        <taxon>Spermatophyta</taxon>
        <taxon>Magnoliopsida</taxon>
        <taxon>eudicotyledons</taxon>
        <taxon>Gunneridae</taxon>
        <taxon>Pentapetalae</taxon>
        <taxon>Caryophyllales</taxon>
        <taxon>Nepenthaceae</taxon>
        <taxon>Nepenthes</taxon>
    </lineage>
</organism>
<evidence type="ECO:0000313" key="2">
    <source>
        <dbReference type="Proteomes" id="UP001279734"/>
    </source>
</evidence>
<dbReference type="Proteomes" id="UP001279734">
    <property type="component" value="Unassembled WGS sequence"/>
</dbReference>
<comment type="caution">
    <text evidence="1">The sequence shown here is derived from an EMBL/GenBank/DDBJ whole genome shotgun (WGS) entry which is preliminary data.</text>
</comment>
<gene>
    <name evidence="1" type="ORF">Nepgr_017920</name>
</gene>
<protein>
    <submittedName>
        <fullName evidence="1">Uncharacterized protein</fullName>
    </submittedName>
</protein>
<reference evidence="1" key="1">
    <citation type="submission" date="2023-05" db="EMBL/GenBank/DDBJ databases">
        <title>Nepenthes gracilis genome sequencing.</title>
        <authorList>
            <person name="Fukushima K."/>
        </authorList>
    </citation>
    <scope>NUCLEOTIDE SEQUENCE</scope>
    <source>
        <strain evidence="1">SING2019-196</strain>
    </source>
</reference>
<accession>A0AAD3XTK1</accession>
<dbReference type="EMBL" id="BSYO01000016">
    <property type="protein sequence ID" value="GMH16079.1"/>
    <property type="molecule type" value="Genomic_DNA"/>
</dbReference>
<dbReference type="AlphaFoldDB" id="A0AAD3XTK1"/>
<keyword evidence="2" id="KW-1185">Reference proteome</keyword>
<proteinExistence type="predicted"/>
<sequence length="69" mass="7853">MLVISENSLVSYATNLSCFLDFLVARSPPIVTRVPDYLLLRIEEHVLNVNGNADVLNMRLWFLCLKSSK</sequence>